<protein>
    <submittedName>
        <fullName evidence="2">General secretion pathway protein M</fullName>
    </submittedName>
</protein>
<evidence type="ECO:0000313" key="3">
    <source>
        <dbReference type="Proteomes" id="UP000219036"/>
    </source>
</evidence>
<dbReference type="InterPro" id="IPR007690">
    <property type="entry name" value="T2SS_GspM"/>
</dbReference>
<dbReference type="RefSeq" id="WP_096999870.1">
    <property type="nucleotide sequence ID" value="NZ_OBEI01000002.1"/>
</dbReference>
<organism evidence="2 3">
    <name type="scientific">Persephonella hydrogeniphila</name>
    <dbReference type="NCBI Taxonomy" id="198703"/>
    <lineage>
        <taxon>Bacteria</taxon>
        <taxon>Pseudomonadati</taxon>
        <taxon>Aquificota</taxon>
        <taxon>Aquificia</taxon>
        <taxon>Aquificales</taxon>
        <taxon>Hydrogenothermaceae</taxon>
        <taxon>Persephonella</taxon>
    </lineage>
</organism>
<feature type="transmembrane region" description="Helical" evidence="1">
    <location>
        <begin position="17"/>
        <end position="40"/>
    </location>
</feature>
<evidence type="ECO:0000256" key="1">
    <source>
        <dbReference type="SAM" id="Phobius"/>
    </source>
</evidence>
<sequence length="156" mass="18183">MNRILLFFESLENRERIVLITGVYFVIVVVFFVLPAGYLFKKIETLEKRIKIEEKRYIQLQKIVNRYKNIKPKERYTLSLSVIDKIAGKSGVREFVVSIKPVDRGIEVVMEKTEPEKLFDFLKEIKKKGFSVSSISINDPKGNKKLNVRTVIESGR</sequence>
<keyword evidence="1" id="KW-0812">Transmembrane</keyword>
<evidence type="ECO:0000313" key="2">
    <source>
        <dbReference type="EMBL" id="SNZ06468.1"/>
    </source>
</evidence>
<reference evidence="3" key="1">
    <citation type="submission" date="2017-09" db="EMBL/GenBank/DDBJ databases">
        <authorList>
            <person name="Varghese N."/>
            <person name="Submissions S."/>
        </authorList>
    </citation>
    <scope>NUCLEOTIDE SEQUENCE [LARGE SCALE GENOMIC DNA]</scope>
    <source>
        <strain evidence="3">DSM 15103</strain>
    </source>
</reference>
<keyword evidence="1" id="KW-1133">Transmembrane helix</keyword>
<dbReference type="Pfam" id="PF04612">
    <property type="entry name" value="T2SSM"/>
    <property type="match status" value="1"/>
</dbReference>
<accession>A0A285NAY0</accession>
<dbReference type="AlphaFoldDB" id="A0A285NAY0"/>
<dbReference type="OrthoDB" id="14071at2"/>
<dbReference type="GO" id="GO:0015627">
    <property type="term" value="C:type II protein secretion system complex"/>
    <property type="evidence" value="ECO:0007669"/>
    <property type="project" value="InterPro"/>
</dbReference>
<keyword evidence="3" id="KW-1185">Reference proteome</keyword>
<dbReference type="Proteomes" id="UP000219036">
    <property type="component" value="Unassembled WGS sequence"/>
</dbReference>
<gene>
    <name evidence="2" type="ORF">SAMN06265182_0686</name>
</gene>
<dbReference type="GO" id="GO:0015628">
    <property type="term" value="P:protein secretion by the type II secretion system"/>
    <property type="evidence" value="ECO:0007669"/>
    <property type="project" value="InterPro"/>
</dbReference>
<proteinExistence type="predicted"/>
<keyword evidence="1" id="KW-0472">Membrane</keyword>
<dbReference type="EMBL" id="OBEI01000002">
    <property type="protein sequence ID" value="SNZ06468.1"/>
    <property type="molecule type" value="Genomic_DNA"/>
</dbReference>
<name>A0A285NAY0_9AQUI</name>